<dbReference type="InterPro" id="IPR029045">
    <property type="entry name" value="ClpP/crotonase-like_dom_sf"/>
</dbReference>
<dbReference type="PANTHER" id="PTHR11941:SF54">
    <property type="entry name" value="ENOYL-COA HYDRATASE, MITOCHONDRIAL"/>
    <property type="match status" value="1"/>
</dbReference>
<gene>
    <name evidence="3" type="ORF">FHS88_002334</name>
</gene>
<keyword evidence="2" id="KW-0456">Lyase</keyword>
<keyword evidence="4" id="KW-1185">Reference proteome</keyword>
<dbReference type="EMBL" id="JACIJE010000006">
    <property type="protein sequence ID" value="MBB5690201.1"/>
    <property type="molecule type" value="Genomic_DNA"/>
</dbReference>
<dbReference type="RefSeq" id="WP_184484753.1">
    <property type="nucleotide sequence ID" value="NZ_JAAEDJ010000004.1"/>
</dbReference>
<organism evidence="3 4">
    <name type="scientific">Neoroseomonas alkaliterrae</name>
    <dbReference type="NCBI Taxonomy" id="1452450"/>
    <lineage>
        <taxon>Bacteria</taxon>
        <taxon>Pseudomonadati</taxon>
        <taxon>Pseudomonadota</taxon>
        <taxon>Alphaproteobacteria</taxon>
        <taxon>Acetobacterales</taxon>
        <taxon>Acetobacteraceae</taxon>
        <taxon>Neoroseomonas</taxon>
    </lineage>
</organism>
<proteinExistence type="inferred from homology"/>
<dbReference type="GO" id="GO:0006635">
    <property type="term" value="P:fatty acid beta-oxidation"/>
    <property type="evidence" value="ECO:0007669"/>
    <property type="project" value="TreeGrafter"/>
</dbReference>
<evidence type="ECO:0000256" key="1">
    <source>
        <dbReference type="ARBA" id="ARBA00005254"/>
    </source>
</evidence>
<sequence>MELVTVTDEGPIRIVSLNNPAKGNAISRPMAEQVQAVMQEFERREDLRVAIITAVGTRAFTFGADVADPPELWRAIPTVGYRPLKPVICAVEGWCVGGGIVLAMMCDLMVCGAGAKFYYPEAKLGLTGGMIAGLVSRIPHKVAMEIALLCRTVDAQRAERIGLVNEVVPEGEALAKAREWAGELAGMAPLVLHEIKRMVTEEIIPRGPSEQMAIHGQRMAAIRNSADFKEGVAAFREKRPPRFEGR</sequence>
<dbReference type="SUPFAM" id="SSF52096">
    <property type="entry name" value="ClpP/crotonase"/>
    <property type="match status" value="1"/>
</dbReference>
<comment type="similarity">
    <text evidence="1">Belongs to the enoyl-CoA hydratase/isomerase family.</text>
</comment>
<comment type="caution">
    <text evidence="3">The sequence shown here is derived from an EMBL/GenBank/DDBJ whole genome shotgun (WGS) entry which is preliminary data.</text>
</comment>
<dbReference type="InterPro" id="IPR001753">
    <property type="entry name" value="Enoyl-CoA_hydra/iso"/>
</dbReference>
<protein>
    <submittedName>
        <fullName evidence="3">Enoyl-CoA hydratase/carnithine racemase</fullName>
    </submittedName>
</protein>
<evidence type="ECO:0000313" key="4">
    <source>
        <dbReference type="Proteomes" id="UP000562254"/>
    </source>
</evidence>
<dbReference type="Pfam" id="PF00378">
    <property type="entry name" value="ECH_1"/>
    <property type="match status" value="1"/>
</dbReference>
<dbReference type="InterPro" id="IPR014748">
    <property type="entry name" value="Enoyl-CoA_hydra_C"/>
</dbReference>
<evidence type="ECO:0000256" key="2">
    <source>
        <dbReference type="ARBA" id="ARBA00023239"/>
    </source>
</evidence>
<reference evidence="3 4" key="1">
    <citation type="submission" date="2020-08" db="EMBL/GenBank/DDBJ databases">
        <title>Genomic Encyclopedia of Type Strains, Phase IV (KMG-IV): sequencing the most valuable type-strain genomes for metagenomic binning, comparative biology and taxonomic classification.</title>
        <authorList>
            <person name="Goeker M."/>
        </authorList>
    </citation>
    <scope>NUCLEOTIDE SEQUENCE [LARGE SCALE GENOMIC DNA]</scope>
    <source>
        <strain evidence="3 4">DSM 25895</strain>
    </source>
</reference>
<dbReference type="Gene3D" id="1.10.12.10">
    <property type="entry name" value="Lyase 2-enoyl-coa Hydratase, Chain A, domain 2"/>
    <property type="match status" value="1"/>
</dbReference>
<accession>A0A840Y2G7</accession>
<dbReference type="CDD" id="cd06558">
    <property type="entry name" value="crotonase-like"/>
    <property type="match status" value="1"/>
</dbReference>
<name>A0A840Y2G7_9PROT</name>
<dbReference type="Proteomes" id="UP000562254">
    <property type="component" value="Unassembled WGS sequence"/>
</dbReference>
<evidence type="ECO:0000313" key="3">
    <source>
        <dbReference type="EMBL" id="MBB5690201.1"/>
    </source>
</evidence>
<dbReference type="AlphaFoldDB" id="A0A840Y2G7"/>
<dbReference type="GO" id="GO:0016829">
    <property type="term" value="F:lyase activity"/>
    <property type="evidence" value="ECO:0007669"/>
    <property type="project" value="UniProtKB-KW"/>
</dbReference>
<dbReference type="PANTHER" id="PTHR11941">
    <property type="entry name" value="ENOYL-COA HYDRATASE-RELATED"/>
    <property type="match status" value="1"/>
</dbReference>
<dbReference type="Gene3D" id="3.90.226.10">
    <property type="entry name" value="2-enoyl-CoA Hydratase, Chain A, domain 1"/>
    <property type="match status" value="1"/>
</dbReference>